<evidence type="ECO:0000313" key="2">
    <source>
        <dbReference type="Proteomes" id="UP000285908"/>
    </source>
</evidence>
<dbReference type="EMBL" id="RQXX01000003">
    <property type="protein sequence ID" value="RVV97934.1"/>
    <property type="molecule type" value="Genomic_DNA"/>
</dbReference>
<reference evidence="1 2" key="1">
    <citation type="submission" date="2018-11" db="EMBL/GenBank/DDBJ databases">
        <title>Mesobaculum littorinae gen. nov., sp. nov., isolated from Littorina scabra that represents a novel genus of the order Rhodobacteraceae.</title>
        <authorList>
            <person name="Li F."/>
        </authorList>
    </citation>
    <scope>NUCLEOTIDE SEQUENCE [LARGE SCALE GENOMIC DNA]</scope>
    <source>
        <strain evidence="1 2">M0103</strain>
    </source>
</reference>
<organism evidence="1 2">
    <name type="scientific">Mesobaculum littorinae</name>
    <dbReference type="NCBI Taxonomy" id="2486419"/>
    <lineage>
        <taxon>Bacteria</taxon>
        <taxon>Pseudomonadati</taxon>
        <taxon>Pseudomonadota</taxon>
        <taxon>Alphaproteobacteria</taxon>
        <taxon>Rhodobacterales</taxon>
        <taxon>Roseobacteraceae</taxon>
        <taxon>Mesobaculum</taxon>
    </lineage>
</organism>
<keyword evidence="2" id="KW-1185">Reference proteome</keyword>
<evidence type="ECO:0000313" key="1">
    <source>
        <dbReference type="EMBL" id="RVV97934.1"/>
    </source>
</evidence>
<dbReference type="OrthoDB" id="165209at2"/>
<gene>
    <name evidence="1" type="ORF">EKE94_10715</name>
</gene>
<comment type="caution">
    <text evidence="1">The sequence shown here is derived from an EMBL/GenBank/DDBJ whole genome shotgun (WGS) entry which is preliminary data.</text>
</comment>
<dbReference type="Proteomes" id="UP000285908">
    <property type="component" value="Unassembled WGS sequence"/>
</dbReference>
<dbReference type="AlphaFoldDB" id="A0A438AGW8"/>
<proteinExistence type="predicted"/>
<protein>
    <submittedName>
        <fullName evidence="1">Uncharacterized protein</fullName>
    </submittedName>
</protein>
<sequence>MAGEAGLVPIEIRLRANVLTTIEAVFEEGPASFLSPLRYCRVDGVAKGYRHGHRGRQRTGRYSTETMQVPRARIENQDGEMMEWRSKVLPR</sequence>
<name>A0A438AGW8_9RHOB</name>
<accession>A0A438AGW8</accession>